<dbReference type="Proteomes" id="UP000663879">
    <property type="component" value="Unassembled WGS sequence"/>
</dbReference>
<comment type="caution">
    <text evidence="3">The sequence shown here is derived from an EMBL/GenBank/DDBJ whole genome shotgun (WGS) entry which is preliminary data.</text>
</comment>
<evidence type="ECO:0000313" key="4">
    <source>
        <dbReference type="Proteomes" id="UP000663879"/>
    </source>
</evidence>
<dbReference type="InterPro" id="IPR013087">
    <property type="entry name" value="Znf_C2H2_type"/>
</dbReference>
<organism evidence="3 4">
    <name type="scientific">Brachionus calyciflorus</name>
    <dbReference type="NCBI Taxonomy" id="104777"/>
    <lineage>
        <taxon>Eukaryota</taxon>
        <taxon>Metazoa</taxon>
        <taxon>Spiralia</taxon>
        <taxon>Gnathifera</taxon>
        <taxon>Rotifera</taxon>
        <taxon>Eurotatoria</taxon>
        <taxon>Monogononta</taxon>
        <taxon>Pseudotrocha</taxon>
        <taxon>Ploima</taxon>
        <taxon>Brachionidae</taxon>
        <taxon>Brachionus</taxon>
    </lineage>
</organism>
<reference evidence="3" key="1">
    <citation type="submission" date="2021-02" db="EMBL/GenBank/DDBJ databases">
        <authorList>
            <person name="Nowell W R."/>
        </authorList>
    </citation>
    <scope>NUCLEOTIDE SEQUENCE</scope>
    <source>
        <strain evidence="3">Ploen Becks lab</strain>
    </source>
</reference>
<evidence type="ECO:0000259" key="2">
    <source>
        <dbReference type="PROSITE" id="PS50157"/>
    </source>
</evidence>
<evidence type="ECO:0000256" key="1">
    <source>
        <dbReference type="PROSITE-ProRule" id="PRU00042"/>
    </source>
</evidence>
<dbReference type="PROSITE" id="PS50157">
    <property type="entry name" value="ZINC_FINGER_C2H2_2"/>
    <property type="match status" value="1"/>
</dbReference>
<evidence type="ECO:0000313" key="3">
    <source>
        <dbReference type="EMBL" id="CAF1126874.1"/>
    </source>
</evidence>
<dbReference type="OrthoDB" id="372803at2759"/>
<sequence>MCSVEDYIDFLKFYNRLHPQDPLYDNFTKNILPSCVSEYKLPNGANTNSFKCPFEACAIFFSRGHLLEAHFIDEHYDEIPIGVFGIKTVFICEMCYCKFKSFKAFKSHRKNYDICEEMQINVLLNAFNRPVYQDLYVHEFICAKCPYNVLCLEANGTIRGIDEIRKHLIPCYREFRSSKNAYKIKNKEIFIKSRVDQMLENGLLNKADPLFGFFVEYILPSLVFETCLGSGYYVCPFGLCGYVGNYDQLEFHLSNHHFDQLPLNIFGKKTEFKCEECFKLIQGFEAFKDHYDHCFYSKHYYNSYQKKLCDWMIFLFVKHKNLRKNDPKFLLFRDQVLPSIVIESRTFSGNVLRVFDCPFCKIYKDDPKSLVKHLQKRHSDKLPENVFETKSLKRKRNDI</sequence>
<dbReference type="SMART" id="SM00355">
    <property type="entry name" value="ZnF_C2H2"/>
    <property type="match status" value="5"/>
</dbReference>
<gene>
    <name evidence="3" type="ORF">OXX778_LOCUS22294</name>
</gene>
<dbReference type="EMBL" id="CAJNOC010009261">
    <property type="protein sequence ID" value="CAF1126874.1"/>
    <property type="molecule type" value="Genomic_DNA"/>
</dbReference>
<name>A0A814R259_9BILA</name>
<keyword evidence="1" id="KW-0862">Zinc</keyword>
<keyword evidence="1" id="KW-0863">Zinc-finger</keyword>
<dbReference type="PROSITE" id="PS00028">
    <property type="entry name" value="ZINC_FINGER_C2H2_1"/>
    <property type="match status" value="1"/>
</dbReference>
<keyword evidence="4" id="KW-1185">Reference proteome</keyword>
<accession>A0A814R259</accession>
<protein>
    <recommendedName>
        <fullName evidence="2">C2H2-type domain-containing protein</fullName>
    </recommendedName>
</protein>
<feature type="domain" description="C2H2-type" evidence="2">
    <location>
        <begin position="50"/>
        <end position="80"/>
    </location>
</feature>
<proteinExistence type="predicted"/>
<keyword evidence="1" id="KW-0479">Metal-binding</keyword>
<dbReference type="GO" id="GO:0008270">
    <property type="term" value="F:zinc ion binding"/>
    <property type="evidence" value="ECO:0007669"/>
    <property type="project" value="UniProtKB-KW"/>
</dbReference>
<dbReference type="AlphaFoldDB" id="A0A814R259"/>